<reference evidence="1" key="1">
    <citation type="submission" date="2021-09" db="EMBL/GenBank/DDBJ databases">
        <authorList>
            <consortium name="AG Swart"/>
            <person name="Singh M."/>
            <person name="Singh A."/>
            <person name="Seah K."/>
            <person name="Emmerich C."/>
        </authorList>
    </citation>
    <scope>NUCLEOTIDE SEQUENCE</scope>
    <source>
        <strain evidence="1">ATCC30299</strain>
    </source>
</reference>
<evidence type="ECO:0000313" key="2">
    <source>
        <dbReference type="Proteomes" id="UP001162131"/>
    </source>
</evidence>
<dbReference type="EMBL" id="CAJZBQ010000022">
    <property type="protein sequence ID" value="CAG9319359.1"/>
    <property type="molecule type" value="Genomic_DNA"/>
</dbReference>
<proteinExistence type="predicted"/>
<keyword evidence="2" id="KW-1185">Reference proteome</keyword>
<name>A0AAU9J1W2_9CILI</name>
<dbReference type="AlphaFoldDB" id="A0AAU9J1W2"/>
<organism evidence="1 2">
    <name type="scientific">Blepharisma stoltei</name>
    <dbReference type="NCBI Taxonomy" id="1481888"/>
    <lineage>
        <taxon>Eukaryota</taxon>
        <taxon>Sar</taxon>
        <taxon>Alveolata</taxon>
        <taxon>Ciliophora</taxon>
        <taxon>Postciliodesmatophora</taxon>
        <taxon>Heterotrichea</taxon>
        <taxon>Heterotrichida</taxon>
        <taxon>Blepharismidae</taxon>
        <taxon>Blepharisma</taxon>
    </lineage>
</organism>
<accession>A0AAU9J1W2</accession>
<gene>
    <name evidence="1" type="ORF">BSTOLATCC_MIC23567</name>
</gene>
<evidence type="ECO:0000313" key="1">
    <source>
        <dbReference type="EMBL" id="CAG9319359.1"/>
    </source>
</evidence>
<protein>
    <submittedName>
        <fullName evidence="1">Uncharacterized protein</fullName>
    </submittedName>
</protein>
<sequence length="161" mass="19303">MTFWTYAPKPADRWRIRRRLNLDFNERKYGLESLGRYNPLKEFYLRLCRHTGNARYFGIFLLYPIYKWYKSRPEDPQKKINQDKIMAEADEYVKNNIPLDPVLGNPVVSAKDIAYLLSSNYGFNSMIDLISLNKKSNEFWEYICFKVDEEIDGEKWGDYID</sequence>
<comment type="caution">
    <text evidence="1">The sequence shown here is derived from an EMBL/GenBank/DDBJ whole genome shotgun (WGS) entry which is preliminary data.</text>
</comment>
<dbReference type="Proteomes" id="UP001162131">
    <property type="component" value="Unassembled WGS sequence"/>
</dbReference>